<keyword evidence="7" id="KW-1133">Transmembrane helix</keyword>
<keyword evidence="9" id="KW-0346">Stress response</keyword>
<feature type="domain" description="SHSP" evidence="8">
    <location>
        <begin position="24"/>
        <end position="141"/>
    </location>
</feature>
<dbReference type="InterPro" id="IPR008978">
    <property type="entry name" value="HSP20-like_chaperone"/>
</dbReference>
<dbReference type="GO" id="GO:0006952">
    <property type="term" value="P:defense response"/>
    <property type="evidence" value="ECO:0007669"/>
    <property type="project" value="UniProtKB-KW"/>
</dbReference>
<comment type="similarity">
    <text evidence="4 5">Belongs to the small heat shock protein (HSP20) family.</text>
</comment>
<keyword evidence="7" id="KW-0472">Membrane</keyword>
<dbReference type="AlphaFoldDB" id="A0A371F849"/>
<keyword evidence="2" id="KW-1003">Cell membrane</keyword>
<evidence type="ECO:0000256" key="4">
    <source>
        <dbReference type="PROSITE-ProRule" id="PRU00285"/>
    </source>
</evidence>
<feature type="non-terminal residue" evidence="9">
    <location>
        <position position="1"/>
    </location>
</feature>
<dbReference type="EMBL" id="QJKJ01010170">
    <property type="protein sequence ID" value="RDX74460.1"/>
    <property type="molecule type" value="Genomic_DNA"/>
</dbReference>
<dbReference type="Proteomes" id="UP000257109">
    <property type="component" value="Unassembled WGS sequence"/>
</dbReference>
<keyword evidence="7" id="KW-0812">Transmembrane</keyword>
<feature type="transmembrane region" description="Helical" evidence="7">
    <location>
        <begin position="194"/>
        <end position="213"/>
    </location>
</feature>
<keyword evidence="10" id="KW-1185">Reference proteome</keyword>
<dbReference type="SUPFAM" id="SSF49764">
    <property type="entry name" value="HSP20-like chaperones"/>
    <property type="match status" value="1"/>
</dbReference>
<dbReference type="Pfam" id="PF00011">
    <property type="entry name" value="HSP20"/>
    <property type="match status" value="1"/>
</dbReference>
<dbReference type="GO" id="GO:0005886">
    <property type="term" value="C:plasma membrane"/>
    <property type="evidence" value="ECO:0007669"/>
    <property type="project" value="UniProtKB-SubCell"/>
</dbReference>
<evidence type="ECO:0000256" key="3">
    <source>
        <dbReference type="ARBA" id="ARBA00022821"/>
    </source>
</evidence>
<name>A0A371F849_MUCPR</name>
<evidence type="ECO:0000256" key="5">
    <source>
        <dbReference type="RuleBase" id="RU003616"/>
    </source>
</evidence>
<evidence type="ECO:0000313" key="9">
    <source>
        <dbReference type="EMBL" id="RDX74460.1"/>
    </source>
</evidence>
<evidence type="ECO:0000259" key="8">
    <source>
        <dbReference type="PROSITE" id="PS01031"/>
    </source>
</evidence>
<dbReference type="InterPro" id="IPR002068">
    <property type="entry name" value="A-crystallin/Hsp20_dom"/>
</dbReference>
<dbReference type="OrthoDB" id="1920188at2759"/>
<organism evidence="9 10">
    <name type="scientific">Mucuna pruriens</name>
    <name type="common">Velvet bean</name>
    <name type="synonym">Dolichos pruriens</name>
    <dbReference type="NCBI Taxonomy" id="157652"/>
    <lineage>
        <taxon>Eukaryota</taxon>
        <taxon>Viridiplantae</taxon>
        <taxon>Streptophyta</taxon>
        <taxon>Embryophyta</taxon>
        <taxon>Tracheophyta</taxon>
        <taxon>Spermatophyta</taxon>
        <taxon>Magnoliopsida</taxon>
        <taxon>eudicotyledons</taxon>
        <taxon>Gunneridae</taxon>
        <taxon>Pentapetalae</taxon>
        <taxon>rosids</taxon>
        <taxon>fabids</taxon>
        <taxon>Fabales</taxon>
        <taxon>Fabaceae</taxon>
        <taxon>Papilionoideae</taxon>
        <taxon>50 kb inversion clade</taxon>
        <taxon>NPAAA clade</taxon>
        <taxon>indigoferoid/millettioid clade</taxon>
        <taxon>Phaseoleae</taxon>
        <taxon>Mucuna</taxon>
    </lineage>
</organism>
<evidence type="ECO:0000313" key="10">
    <source>
        <dbReference type="Proteomes" id="UP000257109"/>
    </source>
</evidence>
<dbReference type="PANTHER" id="PTHR43670">
    <property type="entry name" value="HEAT SHOCK PROTEIN 26"/>
    <property type="match status" value="1"/>
</dbReference>
<evidence type="ECO:0000256" key="1">
    <source>
        <dbReference type="ARBA" id="ARBA00004162"/>
    </source>
</evidence>
<evidence type="ECO:0000256" key="2">
    <source>
        <dbReference type="ARBA" id="ARBA00022475"/>
    </source>
</evidence>
<proteinExistence type="inferred from homology"/>
<comment type="caution">
    <text evidence="9">The sequence shown here is derived from an EMBL/GenBank/DDBJ whole genome shotgun (WGS) entry which is preliminary data.</text>
</comment>
<gene>
    <name evidence="9" type="primary">HSP17.6A</name>
    <name evidence="9" type="ORF">CR513_45788</name>
</gene>
<evidence type="ECO:0000256" key="7">
    <source>
        <dbReference type="SAM" id="Phobius"/>
    </source>
</evidence>
<protein>
    <submittedName>
        <fullName evidence="9">17.6 kDa class I heat shock protein 1</fullName>
    </submittedName>
</protein>
<dbReference type="CDD" id="cd06464">
    <property type="entry name" value="ACD_sHsps-like"/>
    <property type="match status" value="1"/>
</dbReference>
<comment type="subcellular location">
    <subcellularLocation>
        <location evidence="1">Cell membrane</location>
        <topology evidence="1">Single-pass membrane protein</topology>
    </subcellularLocation>
</comment>
<feature type="compositionally biased region" description="Basic and acidic residues" evidence="6">
    <location>
        <begin position="167"/>
        <end position="178"/>
    </location>
</feature>
<accession>A0A371F849</accession>
<dbReference type="GO" id="GO:0034605">
    <property type="term" value="P:cellular response to heat"/>
    <property type="evidence" value="ECO:0007669"/>
    <property type="project" value="TreeGrafter"/>
</dbReference>
<evidence type="ECO:0000256" key="6">
    <source>
        <dbReference type="SAM" id="MobiDB-lite"/>
    </source>
</evidence>
<keyword evidence="3" id="KW-0611">Plant defense</keyword>
<dbReference type="STRING" id="157652.A0A371F849"/>
<dbReference type="Gene3D" id="2.60.40.790">
    <property type="match status" value="1"/>
</dbReference>
<reference evidence="9" key="1">
    <citation type="submission" date="2018-05" db="EMBL/GenBank/DDBJ databases">
        <title>Draft genome of Mucuna pruriens seed.</title>
        <authorList>
            <person name="Nnadi N.E."/>
            <person name="Vos R."/>
            <person name="Hasami M.H."/>
            <person name="Devisetty U.K."/>
            <person name="Aguiy J.C."/>
        </authorList>
    </citation>
    <scope>NUCLEOTIDE SEQUENCE [LARGE SCALE GENOMIC DNA]</scope>
    <source>
        <strain evidence="9">JCA_2017</strain>
    </source>
</reference>
<feature type="region of interest" description="Disordered" evidence="6">
    <location>
        <begin position="129"/>
        <end position="191"/>
    </location>
</feature>
<dbReference type="PANTHER" id="PTHR43670:SF34">
    <property type="entry name" value="HSP20-LIKE CHAPERONES SUPERFAMILY PROTEIN"/>
    <property type="match status" value="1"/>
</dbReference>
<sequence length="218" mass="24812">MMEVELGLKITRTRDDTTSVSDFQFAKDKSGPVFLSKESDAALILIAHLRGYQKEKIEININKDGSELSVSGEKEVREMQMIPFKKEFNIKEFVKKFRIPKEVVLDEIKAKFNKEDGVLTIVMPKREVEKRMSGNEEVEEKEEEEKRVGENEDVADSIVTPEPEPEPEPKKVTEETSPVKKPGPTKPWTPCPPLLFGGSTLLATLIFLVIHFIRPRNS</sequence>
<dbReference type="PROSITE" id="PS01031">
    <property type="entry name" value="SHSP"/>
    <property type="match status" value="1"/>
</dbReference>